<dbReference type="OrthoDB" id="1438245at2"/>
<dbReference type="Proteomes" id="UP000000925">
    <property type="component" value="Chromosome"/>
</dbReference>
<keyword evidence="1" id="KW-0732">Signal</keyword>
<proteinExistence type="predicted"/>
<sequence>MKTPFLILFQCLILSSLGATGQFPDVIEYKGKERALLTNPLDDFFLWNYEWPDFHEIFPDGQSTACWRGYIAKWEIADGVLYLKSVKSCHSDKEVELSQIIQRRDTNRIKADWYSGILRIPDGEQLRYVHAGYASTYERDILLKIDSGKVVDEVVHDTRPWFLKDFLSETYVPKVPFEDIDIEQVLDTIFELAVVYSREEEHAEEMIKGLNIKYEISQNLRGNKVNLDETNISLWGVLQKSAESVGGRVKIEPASGQLVIKILSANKSGDDNSE</sequence>
<name>D5EMB4_CORAD</name>
<organism evidence="2 3">
    <name type="scientific">Coraliomargarita akajimensis (strain DSM 45221 / IAM 15411 / JCM 23193 / KCTC 12865 / 04OKA010-24)</name>
    <dbReference type="NCBI Taxonomy" id="583355"/>
    <lineage>
        <taxon>Bacteria</taxon>
        <taxon>Pseudomonadati</taxon>
        <taxon>Verrucomicrobiota</taxon>
        <taxon>Opitutia</taxon>
        <taxon>Puniceicoccales</taxon>
        <taxon>Coraliomargaritaceae</taxon>
        <taxon>Coraliomargarita</taxon>
    </lineage>
</organism>
<evidence type="ECO:0000256" key="1">
    <source>
        <dbReference type="SAM" id="SignalP"/>
    </source>
</evidence>
<reference evidence="2 3" key="1">
    <citation type="journal article" date="2010" name="Stand. Genomic Sci.">
        <title>Complete genome sequence of Coraliomargarita akajimensis type strain (04OKA010-24).</title>
        <authorList>
            <person name="Mavromatis K."/>
            <person name="Abt B."/>
            <person name="Brambilla E."/>
            <person name="Lapidus A."/>
            <person name="Copeland A."/>
            <person name="Deshpande S."/>
            <person name="Nolan M."/>
            <person name="Lucas S."/>
            <person name="Tice H."/>
            <person name="Cheng J.F."/>
            <person name="Han C."/>
            <person name="Detter J.C."/>
            <person name="Woyke T."/>
            <person name="Goodwin L."/>
            <person name="Pitluck S."/>
            <person name="Held B."/>
            <person name="Brettin T."/>
            <person name="Tapia R."/>
            <person name="Ivanova N."/>
            <person name="Mikhailova N."/>
            <person name="Pati A."/>
            <person name="Liolios K."/>
            <person name="Chen A."/>
            <person name="Palaniappan K."/>
            <person name="Land M."/>
            <person name="Hauser L."/>
            <person name="Chang Y.J."/>
            <person name="Jeffries C.D."/>
            <person name="Rohde M."/>
            <person name="Goker M."/>
            <person name="Bristow J."/>
            <person name="Eisen J.A."/>
            <person name="Markowitz V."/>
            <person name="Hugenholtz P."/>
            <person name="Klenk H.P."/>
            <person name="Kyrpides N.C."/>
        </authorList>
    </citation>
    <scope>NUCLEOTIDE SEQUENCE [LARGE SCALE GENOMIC DNA]</scope>
    <source>
        <strain evidence="3">DSM 45221 / IAM 15411 / JCM 23193 / KCTC 12865</strain>
    </source>
</reference>
<feature type="signal peptide" evidence="1">
    <location>
        <begin position="1"/>
        <end position="21"/>
    </location>
</feature>
<dbReference type="AlphaFoldDB" id="D5EMB4"/>
<dbReference type="HOGENOM" id="CLU_1014563_0_0_0"/>
<feature type="chain" id="PRO_5003071601" evidence="1">
    <location>
        <begin position="22"/>
        <end position="274"/>
    </location>
</feature>
<dbReference type="eggNOG" id="COG0515">
    <property type="taxonomic scope" value="Bacteria"/>
</dbReference>
<evidence type="ECO:0000313" key="3">
    <source>
        <dbReference type="Proteomes" id="UP000000925"/>
    </source>
</evidence>
<accession>D5EMB4</accession>
<keyword evidence="3" id="KW-1185">Reference proteome</keyword>
<protein>
    <submittedName>
        <fullName evidence="2">Uncharacterized protein</fullName>
    </submittedName>
</protein>
<evidence type="ECO:0000313" key="2">
    <source>
        <dbReference type="EMBL" id="ADE53320.1"/>
    </source>
</evidence>
<dbReference type="KEGG" id="caa:Caka_0294"/>
<dbReference type="RefSeq" id="WP_013042046.1">
    <property type="nucleotide sequence ID" value="NC_014008.1"/>
</dbReference>
<dbReference type="EMBL" id="CP001998">
    <property type="protein sequence ID" value="ADE53320.1"/>
    <property type="molecule type" value="Genomic_DNA"/>
</dbReference>
<dbReference type="STRING" id="583355.Caka_0294"/>
<gene>
    <name evidence="2" type="ordered locus">Caka_0294</name>
</gene>